<organism evidence="3 4">
    <name type="scientific">Ensete ventricosum</name>
    <name type="common">Abyssinian banana</name>
    <name type="synonym">Musa ensete</name>
    <dbReference type="NCBI Taxonomy" id="4639"/>
    <lineage>
        <taxon>Eukaryota</taxon>
        <taxon>Viridiplantae</taxon>
        <taxon>Streptophyta</taxon>
        <taxon>Embryophyta</taxon>
        <taxon>Tracheophyta</taxon>
        <taxon>Spermatophyta</taxon>
        <taxon>Magnoliopsida</taxon>
        <taxon>Liliopsida</taxon>
        <taxon>Zingiberales</taxon>
        <taxon>Musaceae</taxon>
        <taxon>Ensete</taxon>
    </lineage>
</organism>
<dbReference type="PANTHER" id="PTHR36336:SF1">
    <property type="entry name" value="OS09G0560400 PROTEIN"/>
    <property type="match status" value="1"/>
</dbReference>
<sequence length="247" mass="26919">MGSRSAAAVRVRRWAVLGLLALASFWCSILSACGEAVDGGTGRGGGDGGAAVEGARGARLLLSFHEAKGNASFRCSPTGPCLPCQYSEKSDHKYRCSETGYRVPLKCVQIKDSVGEASRIKARRKLFFLRKHASAVQKQMFTSISNYKWRKLLADSSKSENEEESYVTYRSCVPVDSEEKLSILGFEVIMVGLLLISGSVIYLRQKRTAVMPGVAQVRMPTSSPRFSGILQHVAAEQLQEVLLDFGC</sequence>
<keyword evidence="1" id="KW-0472">Membrane</keyword>
<gene>
    <name evidence="3" type="ORF">OPV22_028672</name>
</gene>
<keyword evidence="1" id="KW-0812">Transmembrane</keyword>
<dbReference type="PROSITE" id="PS51257">
    <property type="entry name" value="PROKAR_LIPOPROTEIN"/>
    <property type="match status" value="1"/>
</dbReference>
<feature type="chain" id="PRO_5043384202" evidence="2">
    <location>
        <begin position="32"/>
        <end position="247"/>
    </location>
</feature>
<keyword evidence="1" id="KW-1133">Transmembrane helix</keyword>
<keyword evidence="4" id="KW-1185">Reference proteome</keyword>
<feature type="signal peptide" evidence="2">
    <location>
        <begin position="1"/>
        <end position="31"/>
    </location>
</feature>
<protein>
    <submittedName>
        <fullName evidence="3">Uncharacterized protein</fullName>
    </submittedName>
</protein>
<evidence type="ECO:0000256" key="1">
    <source>
        <dbReference type="SAM" id="Phobius"/>
    </source>
</evidence>
<dbReference type="AlphaFoldDB" id="A0AAV8Q3E7"/>
<evidence type="ECO:0000313" key="4">
    <source>
        <dbReference type="Proteomes" id="UP001222027"/>
    </source>
</evidence>
<dbReference type="EMBL" id="JAQQAF010000008">
    <property type="protein sequence ID" value="KAJ8466120.1"/>
    <property type="molecule type" value="Genomic_DNA"/>
</dbReference>
<comment type="caution">
    <text evidence="3">The sequence shown here is derived from an EMBL/GenBank/DDBJ whole genome shotgun (WGS) entry which is preliminary data.</text>
</comment>
<keyword evidence="2" id="KW-0732">Signal</keyword>
<evidence type="ECO:0000313" key="3">
    <source>
        <dbReference type="EMBL" id="KAJ8466120.1"/>
    </source>
</evidence>
<dbReference type="Proteomes" id="UP001222027">
    <property type="component" value="Unassembled WGS sequence"/>
</dbReference>
<accession>A0AAV8Q3E7</accession>
<evidence type="ECO:0000256" key="2">
    <source>
        <dbReference type="SAM" id="SignalP"/>
    </source>
</evidence>
<feature type="transmembrane region" description="Helical" evidence="1">
    <location>
        <begin position="181"/>
        <end position="203"/>
    </location>
</feature>
<dbReference type="PANTHER" id="PTHR36336">
    <property type="entry name" value="OS09G0560400 PROTEIN"/>
    <property type="match status" value="1"/>
</dbReference>
<reference evidence="3 4" key="1">
    <citation type="submission" date="2022-12" db="EMBL/GenBank/DDBJ databases">
        <title>Chromosome-scale assembly of the Ensete ventricosum genome.</title>
        <authorList>
            <person name="Dussert Y."/>
            <person name="Stocks J."/>
            <person name="Wendawek A."/>
            <person name="Woldeyes F."/>
            <person name="Nichols R.A."/>
            <person name="Borrell J.S."/>
        </authorList>
    </citation>
    <scope>NUCLEOTIDE SEQUENCE [LARGE SCALE GENOMIC DNA]</scope>
    <source>
        <strain evidence="4">cv. Maze</strain>
        <tissue evidence="3">Seeds</tissue>
    </source>
</reference>
<proteinExistence type="predicted"/>
<name>A0AAV8Q3E7_ENSVE</name>